<name>E2DSJ5_FLOTE</name>
<dbReference type="EMBL" id="GU196268">
    <property type="protein sequence ID" value="ACZ58501.1"/>
    <property type="molecule type" value="Genomic_DNA"/>
</dbReference>
<sequence length="265" mass="30150">MALAKARAIATRGTFIQYPVCINGLALETARAAQIAFGVDKRVLYDKLHQSAKKFGPMSQSLIIDLQPVMAAEEANQSSQTKKPSAPYNPKLVYQGVSYLSVAEAVRNCGISRTKLTKILKDFKNTECYYLDENGFPIEKINEATTKSRRVNKKKVRIVYQKEGEPGYEGEETTETRLYRTYDAAAQAHGISASKIKTLAKLKKDGWFLVHPWEWEDFKEKLRDEWGGDYFQEFNEFGEALKYNEGKSLMFDRYGEPIEYGDPLP</sequence>
<evidence type="ECO:0000313" key="1">
    <source>
        <dbReference type="EMBL" id="ACZ58501.1"/>
    </source>
</evidence>
<organism evidence="1">
    <name type="scientific">Floydiella terrestris</name>
    <name type="common">Green alga</name>
    <name type="synonym">Planophila terrestris</name>
    <dbReference type="NCBI Taxonomy" id="51328"/>
    <lineage>
        <taxon>Eukaryota</taxon>
        <taxon>Viridiplantae</taxon>
        <taxon>Chlorophyta</taxon>
        <taxon>core chlorophytes</taxon>
        <taxon>Chlorophyceae</taxon>
        <taxon>OCC clade</taxon>
        <taxon>Chaetopeltidales</taxon>
        <taxon>Chaetopeltidaceae</taxon>
        <taxon>Floydiella</taxon>
    </lineage>
</organism>
<reference evidence="1" key="1">
    <citation type="journal article" date="2008" name="J. Phycol.">
        <title>Deep division in the Chlorophyceae (Chlorophyta) revealed by chloroplast phylogenomic analyseS.</title>
        <authorList>
            <person name="Turmel M."/>
            <person name="Brouard J.-S."/>
            <person name="Gagnon C."/>
            <person name="Otis C."/>
            <person name="Lemieux C."/>
        </authorList>
    </citation>
    <scope>NUCLEOTIDE SEQUENCE</scope>
</reference>
<dbReference type="AlphaFoldDB" id="E2DSJ5"/>
<gene>
    <name evidence="1" type="primary">orf265</name>
</gene>
<keyword evidence="1" id="KW-0150">Chloroplast</keyword>
<proteinExistence type="predicted"/>
<dbReference type="RefSeq" id="YP_003795493.1">
    <property type="nucleotide sequence ID" value="NC_014346.1"/>
</dbReference>
<reference evidence="1" key="2">
    <citation type="journal article" date="2010" name="Genome Biol. Evol.">
        <title>The exceptionally large chloroplast genome of the green alga Floydiella terrestris illuminates the evolutionary history of the Chlorophyceae.</title>
        <authorList>
            <person name="Brouard J.S."/>
            <person name="Otis C."/>
            <person name="Lemieux C."/>
            <person name="Turmel M."/>
        </authorList>
    </citation>
    <scope>NUCLEOTIDE SEQUENCE</scope>
</reference>
<protein>
    <submittedName>
        <fullName evidence="1">Uncharacterized protein orf265</fullName>
    </submittedName>
</protein>
<dbReference type="GeneID" id="9481826"/>
<accession>E2DSJ5</accession>
<keyword evidence="1" id="KW-0934">Plastid</keyword>
<geneLocation type="chloroplast" evidence="1"/>